<reference evidence="2 3" key="1">
    <citation type="journal article" date="2023" name="Proc. Natl. Acad. Sci. U.S.A.">
        <title>A global phylogenomic analysis of the shiitake genus Lentinula.</title>
        <authorList>
            <person name="Sierra-Patev S."/>
            <person name="Min B."/>
            <person name="Naranjo-Ortiz M."/>
            <person name="Looney B."/>
            <person name="Konkel Z."/>
            <person name="Slot J.C."/>
            <person name="Sakamoto Y."/>
            <person name="Steenwyk J.L."/>
            <person name="Rokas A."/>
            <person name="Carro J."/>
            <person name="Camarero S."/>
            <person name="Ferreira P."/>
            <person name="Molpeceres G."/>
            <person name="Ruiz-Duenas F.J."/>
            <person name="Serrano A."/>
            <person name="Henrissat B."/>
            <person name="Drula E."/>
            <person name="Hughes K.W."/>
            <person name="Mata J.L."/>
            <person name="Ishikawa N.K."/>
            <person name="Vargas-Isla R."/>
            <person name="Ushijima S."/>
            <person name="Smith C.A."/>
            <person name="Donoghue J."/>
            <person name="Ahrendt S."/>
            <person name="Andreopoulos W."/>
            <person name="He G."/>
            <person name="LaButti K."/>
            <person name="Lipzen A."/>
            <person name="Ng V."/>
            <person name="Riley R."/>
            <person name="Sandor L."/>
            <person name="Barry K."/>
            <person name="Martinez A.T."/>
            <person name="Xiao Y."/>
            <person name="Gibbons J.G."/>
            <person name="Terashima K."/>
            <person name="Grigoriev I.V."/>
            <person name="Hibbett D."/>
        </authorList>
    </citation>
    <scope>NUCLEOTIDE SEQUENCE [LARGE SCALE GENOMIC DNA]</scope>
    <source>
        <strain evidence="2 3">TFB7810</strain>
    </source>
</reference>
<accession>A0A9W8TUD2</accession>
<name>A0A9W8TUD2_9AGAR</name>
<dbReference type="EMBL" id="JANVFU010000014">
    <property type="protein sequence ID" value="KAJ3740317.1"/>
    <property type="molecule type" value="Genomic_DNA"/>
</dbReference>
<keyword evidence="1" id="KW-0812">Transmembrane</keyword>
<organism evidence="2 3">
    <name type="scientific">Lentinula detonsa</name>
    <dbReference type="NCBI Taxonomy" id="2804962"/>
    <lineage>
        <taxon>Eukaryota</taxon>
        <taxon>Fungi</taxon>
        <taxon>Dikarya</taxon>
        <taxon>Basidiomycota</taxon>
        <taxon>Agaricomycotina</taxon>
        <taxon>Agaricomycetes</taxon>
        <taxon>Agaricomycetidae</taxon>
        <taxon>Agaricales</taxon>
        <taxon>Marasmiineae</taxon>
        <taxon>Omphalotaceae</taxon>
        <taxon>Lentinula</taxon>
    </lineage>
</organism>
<dbReference type="Proteomes" id="UP001142393">
    <property type="component" value="Unassembled WGS sequence"/>
</dbReference>
<feature type="transmembrane region" description="Helical" evidence="1">
    <location>
        <begin position="128"/>
        <end position="154"/>
    </location>
</feature>
<dbReference type="AlphaFoldDB" id="A0A9W8TUD2"/>
<sequence>MPTIQRSKPALQPFRWPSARAVPVIKAYTDSPPALIAETLPQYHSDILNSKSSEPNTSYIFFHSLQSTQKVAARLLEDPGFTRAKIFRFSAPIAVFLSLLATIALLPQEWYDNDLPENKAMSVKFAKAGFLLLMALMVVFGTLSFLWLLIWLLALSVRRFMEVDLSARQKSSGVFNNVLGGLFTN</sequence>
<keyword evidence="1" id="KW-0472">Membrane</keyword>
<evidence type="ECO:0000313" key="3">
    <source>
        <dbReference type="Proteomes" id="UP001142393"/>
    </source>
</evidence>
<comment type="caution">
    <text evidence="2">The sequence shown here is derived from an EMBL/GenBank/DDBJ whole genome shotgun (WGS) entry which is preliminary data.</text>
</comment>
<protein>
    <submittedName>
        <fullName evidence="2">Uncharacterized protein</fullName>
    </submittedName>
</protein>
<keyword evidence="3" id="KW-1185">Reference proteome</keyword>
<gene>
    <name evidence="2" type="ORF">DFH05DRAFT_1462901</name>
</gene>
<feature type="transmembrane region" description="Helical" evidence="1">
    <location>
        <begin position="89"/>
        <end position="108"/>
    </location>
</feature>
<keyword evidence="1" id="KW-1133">Transmembrane helix</keyword>
<proteinExistence type="predicted"/>
<evidence type="ECO:0000313" key="2">
    <source>
        <dbReference type="EMBL" id="KAJ3740317.1"/>
    </source>
</evidence>
<evidence type="ECO:0000256" key="1">
    <source>
        <dbReference type="SAM" id="Phobius"/>
    </source>
</evidence>